<gene>
    <name evidence="1" type="ORF">HINF_LOCUS26246</name>
</gene>
<evidence type="ECO:0000313" key="1">
    <source>
        <dbReference type="EMBL" id="CAL6017970.1"/>
    </source>
</evidence>
<comment type="caution">
    <text evidence="1">The sequence shown here is derived from an EMBL/GenBank/DDBJ whole genome shotgun (WGS) entry which is preliminary data.</text>
</comment>
<keyword evidence="2" id="KW-1185">Reference proteome</keyword>
<name>A0ABP1IKE0_9EUKA</name>
<dbReference type="EMBL" id="CAXDID020000079">
    <property type="protein sequence ID" value="CAL6017970.1"/>
    <property type="molecule type" value="Genomic_DNA"/>
</dbReference>
<reference evidence="1 2" key="1">
    <citation type="submission" date="2024-07" db="EMBL/GenBank/DDBJ databases">
        <authorList>
            <person name="Akdeniz Z."/>
        </authorList>
    </citation>
    <scope>NUCLEOTIDE SEQUENCE [LARGE SCALE GENOMIC DNA]</scope>
</reference>
<accession>A0ABP1IKE0</accession>
<organism evidence="1 2">
    <name type="scientific">Hexamita inflata</name>
    <dbReference type="NCBI Taxonomy" id="28002"/>
    <lineage>
        <taxon>Eukaryota</taxon>
        <taxon>Metamonada</taxon>
        <taxon>Diplomonadida</taxon>
        <taxon>Hexamitidae</taxon>
        <taxon>Hexamitinae</taxon>
        <taxon>Hexamita</taxon>
    </lineage>
</organism>
<dbReference type="Proteomes" id="UP001642409">
    <property type="component" value="Unassembled WGS sequence"/>
</dbReference>
<protein>
    <submittedName>
        <fullName evidence="1">Hypothetical_protein</fullName>
    </submittedName>
</protein>
<evidence type="ECO:0000313" key="2">
    <source>
        <dbReference type="Proteomes" id="UP001642409"/>
    </source>
</evidence>
<proteinExistence type="predicted"/>
<sequence>MNHELQELDINAYYAIKNLLDTLGQTVYETTNEIPPELVVRFGEVVSFMKFFDNTLTKEDIKLVLLEMNVIVNSSNTAHVQGLFKYSFVNSQFRDNQWEYLKRVHIYNNKHIAQFAIFKISFIDYQLAIKICQDTDQPQEFVQRIYTMQNQVQNDHQPLI</sequence>